<comment type="caution">
    <text evidence="2">The sequence shown here is derived from an EMBL/GenBank/DDBJ whole genome shotgun (WGS) entry which is preliminary data.</text>
</comment>
<dbReference type="Proteomes" id="UP000499080">
    <property type="component" value="Unassembled WGS sequence"/>
</dbReference>
<evidence type="ECO:0000313" key="2">
    <source>
        <dbReference type="EMBL" id="GBN07037.1"/>
    </source>
</evidence>
<feature type="non-terminal residue" evidence="2">
    <location>
        <position position="1"/>
    </location>
</feature>
<protein>
    <recommendedName>
        <fullName evidence="1">DUF5641 domain-containing protein</fullName>
    </recommendedName>
</protein>
<dbReference type="EMBL" id="BGPR01196849">
    <property type="protein sequence ID" value="GBN07037.1"/>
    <property type="molecule type" value="Genomic_DNA"/>
</dbReference>
<gene>
    <name evidence="2" type="ORF">AVEN_216027_1</name>
</gene>
<dbReference type="InterPro" id="IPR040676">
    <property type="entry name" value="DUF5641"/>
</dbReference>
<organism evidence="2 3">
    <name type="scientific">Araneus ventricosus</name>
    <name type="common">Orbweaver spider</name>
    <name type="synonym">Epeira ventricosa</name>
    <dbReference type="NCBI Taxonomy" id="182803"/>
    <lineage>
        <taxon>Eukaryota</taxon>
        <taxon>Metazoa</taxon>
        <taxon>Ecdysozoa</taxon>
        <taxon>Arthropoda</taxon>
        <taxon>Chelicerata</taxon>
        <taxon>Arachnida</taxon>
        <taxon>Araneae</taxon>
        <taxon>Araneomorphae</taxon>
        <taxon>Entelegynae</taxon>
        <taxon>Araneoidea</taxon>
        <taxon>Araneidae</taxon>
        <taxon>Araneus</taxon>
    </lineage>
</organism>
<evidence type="ECO:0000313" key="3">
    <source>
        <dbReference type="Proteomes" id="UP000499080"/>
    </source>
</evidence>
<dbReference type="Pfam" id="PF18701">
    <property type="entry name" value="DUF5641"/>
    <property type="match status" value="1"/>
</dbReference>
<dbReference type="Pfam" id="PF05380">
    <property type="entry name" value="Peptidase_A17"/>
    <property type="match status" value="1"/>
</dbReference>
<accession>A0A4Y2KZK2</accession>
<proteinExistence type="predicted"/>
<feature type="domain" description="DUF5641" evidence="1">
    <location>
        <begin position="435"/>
        <end position="512"/>
    </location>
</feature>
<keyword evidence="3" id="KW-1185">Reference proteome</keyword>
<dbReference type="OrthoDB" id="6425443at2759"/>
<name>A0A4Y2KZK2_ARAVE</name>
<dbReference type="AlphaFoldDB" id="A0A4Y2KZK2"/>
<sequence>DPVGLLGPVISKAKIFMQQLWLLKLDWYEILPPDISQQWENFIKTLPDLEKIKIPRCFLETNAIRVILHGFADASSKGYGAVIYFQTVPINEESNCRLLCSKSRVAPTKIMTIPRLELSACLLLSKLTHKVISALKMQIESVQLWSDSTSALAWINTPPNLLKTFVSNRVSQIQQLTKDFQWKHIPSECNPADLVSRGLDVKALAASDLWWKGPDLENLTASTPDSLPVSSFVTDECYSNELKTIPKLTLKLNIDSNFIDNLLDLTNNFHKLIRILAFIFRFITNCKSGVKQRDSLTLEEYGKAEIFLINHFQARYFAPEIACLKKGSSVSQSSKLKFLNPFIDKDGCIRVGGRISYSNVSCNQKHPIILPAGNKLVKLIFQCCHKSDFHVGQQALLTDTDDFQVLTPGHFLIGKSINAIPEPDVTDKKDNLLNKWQKTQKYVQIIWKRWQNSYLSNLQQRTKWLFKQPSVIPGMMVLIKDPQLPTCSWAIGRIIKSIPGPDGNIRVVDVQVTYCFQFQI</sequence>
<dbReference type="PANTHER" id="PTHR47331:SF5">
    <property type="entry name" value="RIBONUCLEASE H"/>
    <property type="match status" value="1"/>
</dbReference>
<dbReference type="PANTHER" id="PTHR47331">
    <property type="entry name" value="PHD-TYPE DOMAIN-CONTAINING PROTEIN"/>
    <property type="match status" value="1"/>
</dbReference>
<dbReference type="InterPro" id="IPR008042">
    <property type="entry name" value="Retrotrans_Pao"/>
</dbReference>
<evidence type="ECO:0000259" key="1">
    <source>
        <dbReference type="Pfam" id="PF18701"/>
    </source>
</evidence>
<reference evidence="2 3" key="1">
    <citation type="journal article" date="2019" name="Sci. Rep.">
        <title>Orb-weaving spider Araneus ventricosus genome elucidates the spidroin gene catalogue.</title>
        <authorList>
            <person name="Kono N."/>
            <person name="Nakamura H."/>
            <person name="Ohtoshi R."/>
            <person name="Moran D.A.P."/>
            <person name="Shinohara A."/>
            <person name="Yoshida Y."/>
            <person name="Fujiwara M."/>
            <person name="Mori M."/>
            <person name="Tomita M."/>
            <person name="Arakawa K."/>
        </authorList>
    </citation>
    <scope>NUCLEOTIDE SEQUENCE [LARGE SCALE GENOMIC DNA]</scope>
</reference>